<organism evidence="1 2">
    <name type="scientific">candidate division WWE3 bacterium GW2011_GWC2_44_9</name>
    <dbReference type="NCBI Taxonomy" id="1619125"/>
    <lineage>
        <taxon>Bacteria</taxon>
        <taxon>Katanobacteria</taxon>
    </lineage>
</organism>
<sequence length="219" mass="24082">MAGSILLSGGSKKTRWEQAAALVKSYGFSPKKEHPDLFILEREEGKKSIGIAEARKIGLFLREKPYAKKVKVAVVKEANLLTDEAQASLLKILEEPPDFALIVLLTDKEGSLLPTVVSRCQRTGLVPAAVSDGELNSYNLFELTNEERFALAAKLAQQDKADIVDFVEGVLGFDCKNANACKAGLPAKLETFLKDFREANVAAKFALEYLFLLHKRPLC</sequence>
<dbReference type="InterPro" id="IPR027417">
    <property type="entry name" value="P-loop_NTPase"/>
</dbReference>
<dbReference type="AlphaFoldDB" id="A0A0G1KLH0"/>
<gene>
    <name evidence="1" type="ORF">UW82_C0023G0005</name>
</gene>
<dbReference type="PATRIC" id="fig|1619125.3.peg.481"/>
<dbReference type="EMBL" id="LCJU01000023">
    <property type="protein sequence ID" value="KKT84378.1"/>
    <property type="molecule type" value="Genomic_DNA"/>
</dbReference>
<comment type="caution">
    <text evidence="1">The sequence shown here is derived from an EMBL/GenBank/DDBJ whole genome shotgun (WGS) entry which is preliminary data.</text>
</comment>
<dbReference type="Pfam" id="PF13177">
    <property type="entry name" value="DNA_pol3_delta2"/>
    <property type="match status" value="1"/>
</dbReference>
<name>A0A0G1KLH0_UNCKA</name>
<dbReference type="SUPFAM" id="SSF52540">
    <property type="entry name" value="P-loop containing nucleoside triphosphate hydrolases"/>
    <property type="match status" value="1"/>
</dbReference>
<dbReference type="Gene3D" id="3.40.50.300">
    <property type="entry name" value="P-loop containing nucleotide triphosphate hydrolases"/>
    <property type="match status" value="1"/>
</dbReference>
<proteinExistence type="predicted"/>
<accession>A0A0G1KLH0</accession>
<reference evidence="1 2" key="1">
    <citation type="journal article" date="2015" name="Nature">
        <title>rRNA introns, odd ribosomes, and small enigmatic genomes across a large radiation of phyla.</title>
        <authorList>
            <person name="Brown C.T."/>
            <person name="Hug L.A."/>
            <person name="Thomas B.C."/>
            <person name="Sharon I."/>
            <person name="Castelle C.J."/>
            <person name="Singh A."/>
            <person name="Wilkins M.J."/>
            <person name="Williams K.H."/>
            <person name="Banfield J.F."/>
        </authorList>
    </citation>
    <scope>NUCLEOTIDE SEQUENCE [LARGE SCALE GENOMIC DNA]</scope>
</reference>
<evidence type="ECO:0000313" key="2">
    <source>
        <dbReference type="Proteomes" id="UP000034504"/>
    </source>
</evidence>
<dbReference type="Proteomes" id="UP000034504">
    <property type="component" value="Unassembled WGS sequence"/>
</dbReference>
<evidence type="ECO:0000313" key="1">
    <source>
        <dbReference type="EMBL" id="KKT84378.1"/>
    </source>
</evidence>
<protein>
    <submittedName>
        <fullName evidence="1">Polymerase III, delta prime subunit protein</fullName>
    </submittedName>
</protein>